<organism evidence="4 5">
    <name type="scientific">Nitrosopumilus ureiphilus</name>
    <dbReference type="NCBI Taxonomy" id="1470067"/>
    <lineage>
        <taxon>Archaea</taxon>
        <taxon>Nitrososphaerota</taxon>
        <taxon>Nitrososphaeria</taxon>
        <taxon>Nitrosopumilales</taxon>
        <taxon>Nitrosopumilaceae</taxon>
        <taxon>Nitrosopumilus</taxon>
    </lineage>
</organism>
<dbReference type="PANTHER" id="PTHR44943">
    <property type="entry name" value="CELLULOSE SYNTHASE OPERON PROTEIN C"/>
    <property type="match status" value="1"/>
</dbReference>
<dbReference type="InterPro" id="IPR019734">
    <property type="entry name" value="TPR_rpt"/>
</dbReference>
<dbReference type="GeneID" id="56067529"/>
<protein>
    <submittedName>
        <fullName evidence="4">Uncharacterized protein</fullName>
    </submittedName>
</protein>
<dbReference type="SMART" id="SM00028">
    <property type="entry name" value="TPR"/>
    <property type="match status" value="2"/>
</dbReference>
<dbReference type="Pfam" id="PF13432">
    <property type="entry name" value="TPR_16"/>
    <property type="match status" value="1"/>
</dbReference>
<gene>
    <name evidence="4" type="ORF">C5F50_05555</name>
</gene>
<accession>A0A7D5M406</accession>
<dbReference type="RefSeq" id="WP_179372690.1">
    <property type="nucleotide sequence ID" value="NZ_CP026995.1"/>
</dbReference>
<reference evidence="4 5" key="1">
    <citation type="submission" date="2018-02" db="EMBL/GenBank/DDBJ databases">
        <title>Complete genome of Nitrosopumilus ureaphilus PS0.</title>
        <authorList>
            <person name="Qin W."/>
            <person name="Zheng Y."/>
            <person name="Stahl D.A."/>
        </authorList>
    </citation>
    <scope>NUCLEOTIDE SEQUENCE [LARGE SCALE GENOMIC DNA]</scope>
    <source>
        <strain evidence="4 5">PS0</strain>
    </source>
</reference>
<dbReference type="PROSITE" id="PS50293">
    <property type="entry name" value="TPR_REGION"/>
    <property type="match status" value="1"/>
</dbReference>
<dbReference type="InterPro" id="IPR051685">
    <property type="entry name" value="Ycf3/AcsC/BcsC/TPR_MFPF"/>
</dbReference>
<dbReference type="Proteomes" id="UP000509478">
    <property type="component" value="Chromosome"/>
</dbReference>
<keyword evidence="1" id="KW-0677">Repeat</keyword>
<feature type="repeat" description="TPR" evidence="3">
    <location>
        <begin position="38"/>
        <end position="71"/>
    </location>
</feature>
<keyword evidence="2 3" id="KW-0802">TPR repeat</keyword>
<dbReference type="OrthoDB" id="115601at2157"/>
<dbReference type="InterPro" id="IPR011990">
    <property type="entry name" value="TPR-like_helical_dom_sf"/>
</dbReference>
<feature type="repeat" description="TPR" evidence="3">
    <location>
        <begin position="4"/>
        <end position="37"/>
    </location>
</feature>
<sequence length="75" mass="8706">MSQIQDLVKKGRSFMDDGKFDEALGFFEQALFLNQNDPDLWNYKGVALRSLGRYEEAMECFNKSLEIDPRDKHAS</sequence>
<dbReference type="EMBL" id="CP026995">
    <property type="protein sequence ID" value="QLH06594.1"/>
    <property type="molecule type" value="Genomic_DNA"/>
</dbReference>
<dbReference type="SUPFAM" id="SSF48452">
    <property type="entry name" value="TPR-like"/>
    <property type="match status" value="1"/>
</dbReference>
<proteinExistence type="predicted"/>
<dbReference type="PANTHER" id="PTHR44943:SF8">
    <property type="entry name" value="TPR REPEAT-CONTAINING PROTEIN MJ0263"/>
    <property type="match status" value="1"/>
</dbReference>
<dbReference type="KEGG" id="nue:C5F50_05555"/>
<evidence type="ECO:0000256" key="1">
    <source>
        <dbReference type="ARBA" id="ARBA00022737"/>
    </source>
</evidence>
<evidence type="ECO:0000313" key="5">
    <source>
        <dbReference type="Proteomes" id="UP000509478"/>
    </source>
</evidence>
<keyword evidence="5" id="KW-1185">Reference proteome</keyword>
<evidence type="ECO:0000256" key="2">
    <source>
        <dbReference type="ARBA" id="ARBA00022803"/>
    </source>
</evidence>
<dbReference type="PROSITE" id="PS50005">
    <property type="entry name" value="TPR"/>
    <property type="match status" value="2"/>
</dbReference>
<dbReference type="AlphaFoldDB" id="A0A7D5M406"/>
<dbReference type="Gene3D" id="1.25.40.10">
    <property type="entry name" value="Tetratricopeptide repeat domain"/>
    <property type="match status" value="1"/>
</dbReference>
<name>A0A7D5M406_9ARCH</name>
<evidence type="ECO:0000256" key="3">
    <source>
        <dbReference type="PROSITE-ProRule" id="PRU00339"/>
    </source>
</evidence>
<evidence type="ECO:0000313" key="4">
    <source>
        <dbReference type="EMBL" id="QLH06594.1"/>
    </source>
</evidence>